<accession>A0A7G5MY16</accession>
<dbReference type="RefSeq" id="WP_018596230.1">
    <property type="nucleotide sequence ID" value="NZ_AP031416.1"/>
</dbReference>
<dbReference type="Proteomes" id="UP000515789">
    <property type="component" value="Chromosome"/>
</dbReference>
<gene>
    <name evidence="4" type="ORF">E5259_18900</name>
</gene>
<keyword evidence="1 4" id="KW-0808">Transferase</keyword>
<dbReference type="Gene3D" id="3.40.630.30">
    <property type="match status" value="1"/>
</dbReference>
<dbReference type="Pfam" id="PF00583">
    <property type="entry name" value="Acetyltransf_1"/>
    <property type="match status" value="1"/>
</dbReference>
<dbReference type="PANTHER" id="PTHR43877">
    <property type="entry name" value="AMINOALKYLPHOSPHONATE N-ACETYLTRANSFERASE-RELATED-RELATED"/>
    <property type="match status" value="1"/>
</dbReference>
<evidence type="ECO:0000256" key="1">
    <source>
        <dbReference type="ARBA" id="ARBA00022679"/>
    </source>
</evidence>
<organism evidence="4 5">
    <name type="scientific">Blautia producta</name>
    <dbReference type="NCBI Taxonomy" id="33035"/>
    <lineage>
        <taxon>Bacteria</taxon>
        <taxon>Bacillati</taxon>
        <taxon>Bacillota</taxon>
        <taxon>Clostridia</taxon>
        <taxon>Lachnospirales</taxon>
        <taxon>Lachnospiraceae</taxon>
        <taxon>Blautia</taxon>
    </lineage>
</organism>
<dbReference type="AlphaFoldDB" id="A0A7G5MY16"/>
<dbReference type="SUPFAM" id="SSF55729">
    <property type="entry name" value="Acyl-CoA N-acyltransferases (Nat)"/>
    <property type="match status" value="1"/>
</dbReference>
<evidence type="ECO:0000313" key="4">
    <source>
        <dbReference type="EMBL" id="QMW79509.1"/>
    </source>
</evidence>
<dbReference type="PROSITE" id="PS51186">
    <property type="entry name" value="GNAT"/>
    <property type="match status" value="1"/>
</dbReference>
<dbReference type="InterPro" id="IPR000182">
    <property type="entry name" value="GNAT_dom"/>
</dbReference>
<evidence type="ECO:0000259" key="3">
    <source>
        <dbReference type="PROSITE" id="PS51186"/>
    </source>
</evidence>
<dbReference type="PANTHER" id="PTHR43877:SF2">
    <property type="entry name" value="AMINOALKYLPHOSPHONATE N-ACETYLTRANSFERASE-RELATED"/>
    <property type="match status" value="1"/>
</dbReference>
<reference evidence="4 5" key="1">
    <citation type="submission" date="2019-04" db="EMBL/GenBank/DDBJ databases">
        <authorList>
            <person name="Schori C."/>
            <person name="Ahrens C."/>
        </authorList>
    </citation>
    <scope>NUCLEOTIDE SEQUENCE [LARGE SCALE GENOMIC DNA]</scope>
    <source>
        <strain evidence="4 5">DSM 2950</strain>
    </source>
</reference>
<dbReference type="EMBL" id="CP039126">
    <property type="protein sequence ID" value="QMW79509.1"/>
    <property type="molecule type" value="Genomic_DNA"/>
</dbReference>
<dbReference type="CDD" id="cd04301">
    <property type="entry name" value="NAT_SF"/>
    <property type="match status" value="1"/>
</dbReference>
<dbReference type="GeneID" id="75052122"/>
<feature type="domain" description="N-acetyltransferase" evidence="3">
    <location>
        <begin position="3"/>
        <end position="177"/>
    </location>
</feature>
<name>A0A7G5MY16_9FIRM</name>
<evidence type="ECO:0000256" key="2">
    <source>
        <dbReference type="ARBA" id="ARBA00023315"/>
    </source>
</evidence>
<dbReference type="GO" id="GO:0016747">
    <property type="term" value="F:acyltransferase activity, transferring groups other than amino-acyl groups"/>
    <property type="evidence" value="ECO:0007669"/>
    <property type="project" value="InterPro"/>
</dbReference>
<dbReference type="InterPro" id="IPR016181">
    <property type="entry name" value="Acyl_CoA_acyltransferase"/>
</dbReference>
<proteinExistence type="predicted"/>
<evidence type="ECO:0000313" key="5">
    <source>
        <dbReference type="Proteomes" id="UP000515789"/>
    </source>
</evidence>
<protein>
    <submittedName>
        <fullName evidence="4">GNAT family N-acetyltransferase</fullName>
    </submittedName>
</protein>
<dbReference type="InterPro" id="IPR050832">
    <property type="entry name" value="Bact_Acetyltransf"/>
</dbReference>
<sequence length="186" mass="21339">MNVRVRKAEYSDLDKVEQLYQELNDHLAAHENYPGWKRDVYPTREDAEEGFRSGGLYVAENQGKIAGTVIFLYEQDEVYRSINWQIDLDAPVIILHILAVHPEYFGCGVGKALLDHAELLGRQQGIRAIRLDTYEKNLPAARLYEKCGFQYIGLADLGLEETTGLKWFKIYEKVLIPHPRLAACEQ</sequence>
<keyword evidence="2" id="KW-0012">Acyltransferase</keyword>